<feature type="signal peptide" evidence="1">
    <location>
        <begin position="1"/>
        <end position="27"/>
    </location>
</feature>
<accession>A0A1S0TV10</accession>
<proteinExistence type="predicted"/>
<dbReference type="RefSeq" id="XP_003144133.1">
    <property type="nucleotide sequence ID" value="XM_003144085.1"/>
</dbReference>
<dbReference type="OrthoDB" id="10578957at2759"/>
<dbReference type="InParanoid" id="A0A1S0TV10"/>
<feature type="chain" id="PRO_5010185421" evidence="1">
    <location>
        <begin position="28"/>
        <end position="92"/>
    </location>
</feature>
<keyword evidence="1" id="KW-0732">Signal</keyword>
<organism evidence="2">
    <name type="scientific">Loa loa</name>
    <name type="common">Eye worm</name>
    <name type="synonym">Filaria loa</name>
    <dbReference type="NCBI Taxonomy" id="7209"/>
    <lineage>
        <taxon>Eukaryota</taxon>
        <taxon>Metazoa</taxon>
        <taxon>Ecdysozoa</taxon>
        <taxon>Nematoda</taxon>
        <taxon>Chromadorea</taxon>
        <taxon>Rhabditida</taxon>
        <taxon>Spirurina</taxon>
        <taxon>Spiruromorpha</taxon>
        <taxon>Filarioidea</taxon>
        <taxon>Onchocercidae</taxon>
        <taxon>Loa</taxon>
    </lineage>
</organism>
<dbReference type="AlphaFoldDB" id="A0A1S0TV10"/>
<dbReference type="KEGG" id="loa:LOAG_08555"/>
<dbReference type="CTD" id="9945981"/>
<gene>
    <name evidence="2" type="ORF">LOAG_08555</name>
</gene>
<evidence type="ECO:0000256" key="1">
    <source>
        <dbReference type="SAM" id="SignalP"/>
    </source>
</evidence>
<protein>
    <submittedName>
        <fullName evidence="2">Uncharacterized protein</fullName>
    </submittedName>
</protein>
<name>A0A1S0TV10_LOALO</name>
<sequence length="92" mass="10656">MNLKSFFIIVIWAYGEVIMSHIPLAQSTPETDLWINTTYQTEDFGIQYEKLPQCEAWNLWWKLQVGEIAPTAEIIDLLSTLRVKISLSNVIQ</sequence>
<evidence type="ECO:0000313" key="2">
    <source>
        <dbReference type="EMBL" id="EFO19937.1"/>
    </source>
</evidence>
<dbReference type="EMBL" id="JH712074">
    <property type="protein sequence ID" value="EFO19937.1"/>
    <property type="molecule type" value="Genomic_DNA"/>
</dbReference>
<reference evidence="2" key="1">
    <citation type="submission" date="2012-04" db="EMBL/GenBank/DDBJ databases">
        <title>The Genome Sequence of Loa loa.</title>
        <authorList>
            <consortium name="The Broad Institute Genome Sequencing Platform"/>
            <consortium name="Broad Institute Genome Sequencing Center for Infectious Disease"/>
            <person name="Nutman T.B."/>
            <person name="Fink D.L."/>
            <person name="Russ C."/>
            <person name="Young S."/>
            <person name="Zeng Q."/>
            <person name="Gargeya S."/>
            <person name="Alvarado L."/>
            <person name="Berlin A."/>
            <person name="Chapman S.B."/>
            <person name="Chen Z."/>
            <person name="Freedman E."/>
            <person name="Gellesch M."/>
            <person name="Goldberg J."/>
            <person name="Griggs A."/>
            <person name="Gujja S."/>
            <person name="Heilman E.R."/>
            <person name="Heiman D."/>
            <person name="Howarth C."/>
            <person name="Mehta T."/>
            <person name="Neiman D."/>
            <person name="Pearson M."/>
            <person name="Roberts A."/>
            <person name="Saif S."/>
            <person name="Shea T."/>
            <person name="Shenoy N."/>
            <person name="Sisk P."/>
            <person name="Stolte C."/>
            <person name="Sykes S."/>
            <person name="White J."/>
            <person name="Yandava C."/>
            <person name="Haas B."/>
            <person name="Henn M.R."/>
            <person name="Nusbaum C."/>
            <person name="Birren B."/>
        </authorList>
    </citation>
    <scope>NUCLEOTIDE SEQUENCE [LARGE SCALE GENOMIC DNA]</scope>
</reference>
<dbReference type="GeneID" id="9945981"/>